<evidence type="ECO:0000313" key="2">
    <source>
        <dbReference type="Proteomes" id="UP000808337"/>
    </source>
</evidence>
<organism evidence="1 2">
    <name type="scientific">Candidatus Opimibacter skivensis</name>
    <dbReference type="NCBI Taxonomy" id="2982028"/>
    <lineage>
        <taxon>Bacteria</taxon>
        <taxon>Pseudomonadati</taxon>
        <taxon>Bacteroidota</taxon>
        <taxon>Saprospiria</taxon>
        <taxon>Saprospirales</taxon>
        <taxon>Saprospiraceae</taxon>
        <taxon>Candidatus Opimibacter</taxon>
    </lineage>
</organism>
<dbReference type="Proteomes" id="UP000808337">
    <property type="component" value="Unassembled WGS sequence"/>
</dbReference>
<protein>
    <recommendedName>
        <fullName evidence="3">HEPN domain-containing protein</fullName>
    </recommendedName>
</protein>
<sequence>MTTAHLDHAKHNHKLADQLFKEGEFMDWALTVAYYASINYVKHHIFPLPDHGLSHLGEPIKSFDDYCTYFKPADRHAALCDLFMNKCNKNIGISLRTLMNDCKTARYNDYMIESARVRAAMSTLKSVEKICISKRVADPNKKQKRPRIQKAIVVRK</sequence>
<dbReference type="EMBL" id="JADKGY010000024">
    <property type="protein sequence ID" value="MBK9983717.1"/>
    <property type="molecule type" value="Genomic_DNA"/>
</dbReference>
<evidence type="ECO:0000313" key="1">
    <source>
        <dbReference type="EMBL" id="MBK9983717.1"/>
    </source>
</evidence>
<dbReference type="AlphaFoldDB" id="A0A9D7SV79"/>
<accession>A0A9D7SV79</accession>
<gene>
    <name evidence="1" type="ORF">IPP15_15300</name>
</gene>
<dbReference type="Gene3D" id="1.20.120.330">
    <property type="entry name" value="Nucleotidyltransferases domain 2"/>
    <property type="match status" value="1"/>
</dbReference>
<comment type="caution">
    <text evidence="1">The sequence shown here is derived from an EMBL/GenBank/DDBJ whole genome shotgun (WGS) entry which is preliminary data.</text>
</comment>
<evidence type="ECO:0008006" key="3">
    <source>
        <dbReference type="Google" id="ProtNLM"/>
    </source>
</evidence>
<proteinExistence type="predicted"/>
<reference evidence="1 2" key="1">
    <citation type="submission" date="2020-10" db="EMBL/GenBank/DDBJ databases">
        <title>Connecting structure to function with the recovery of over 1000 high-quality activated sludge metagenome-assembled genomes encoding full-length rRNA genes using long-read sequencing.</title>
        <authorList>
            <person name="Singleton C.M."/>
            <person name="Petriglieri F."/>
            <person name="Kristensen J.M."/>
            <person name="Kirkegaard R.H."/>
            <person name="Michaelsen T.Y."/>
            <person name="Andersen M.H."/>
            <person name="Karst S.M."/>
            <person name="Dueholm M.S."/>
            <person name="Nielsen P.H."/>
            <person name="Albertsen M."/>
        </authorList>
    </citation>
    <scope>NUCLEOTIDE SEQUENCE [LARGE SCALE GENOMIC DNA]</scope>
    <source>
        <strain evidence="1">Ribe_18-Q3-R11-54_MAXAC.273</strain>
    </source>
</reference>
<name>A0A9D7SV79_9BACT</name>